<dbReference type="STRING" id="1382522.W6MG11"/>
<dbReference type="AlphaFoldDB" id="W6MG11"/>
<evidence type="ECO:0000256" key="3">
    <source>
        <dbReference type="ARBA" id="ARBA00022692"/>
    </source>
</evidence>
<evidence type="ECO:0000256" key="8">
    <source>
        <dbReference type="SAM" id="SignalP"/>
    </source>
</evidence>
<proteinExistence type="inferred from homology"/>
<gene>
    <name evidence="10" type="ORF">KUCA_T00000881001</name>
</gene>
<protein>
    <recommendedName>
        <fullName evidence="9">ML-like domain-containing protein</fullName>
    </recommendedName>
</protein>
<dbReference type="SMART" id="SM01320">
    <property type="entry name" value="TRP_N"/>
    <property type="match status" value="1"/>
</dbReference>
<feature type="chain" id="PRO_5004880179" description="ML-like domain-containing protein" evidence="8">
    <location>
        <begin position="23"/>
        <end position="712"/>
    </location>
</feature>
<feature type="signal peptide" evidence="8">
    <location>
        <begin position="1"/>
        <end position="22"/>
    </location>
</feature>
<dbReference type="InterPro" id="IPR032800">
    <property type="entry name" value="TRP_N"/>
</dbReference>
<feature type="transmembrane region" description="Helical" evidence="7">
    <location>
        <begin position="412"/>
        <end position="437"/>
    </location>
</feature>
<feature type="transmembrane region" description="Helical" evidence="7">
    <location>
        <begin position="167"/>
        <end position="190"/>
    </location>
</feature>
<keyword evidence="5 7" id="KW-1133">Transmembrane helix</keyword>
<evidence type="ECO:0000256" key="4">
    <source>
        <dbReference type="ARBA" id="ARBA00022729"/>
    </source>
</evidence>
<reference evidence="10" key="1">
    <citation type="submission" date="2013-12" db="EMBL/GenBank/DDBJ databases">
        <authorList>
            <person name="Genoscope - CEA"/>
        </authorList>
    </citation>
    <scope>NUCLEOTIDE SEQUENCE</scope>
    <source>
        <strain evidence="10">CBS 1993</strain>
    </source>
</reference>
<feature type="transmembrane region" description="Helical" evidence="7">
    <location>
        <begin position="202"/>
        <end position="221"/>
    </location>
</feature>
<dbReference type="PANTHER" id="PTHR31145:SF2">
    <property type="entry name" value="FLAVIN CARRIER PROTEIN 2"/>
    <property type="match status" value="1"/>
</dbReference>
<feature type="transmembrane region" description="Helical" evidence="7">
    <location>
        <begin position="530"/>
        <end position="549"/>
    </location>
</feature>
<dbReference type="InterPro" id="IPR040241">
    <property type="entry name" value="TRP_Flc/Pkd2-like"/>
</dbReference>
<evidence type="ECO:0000256" key="5">
    <source>
        <dbReference type="ARBA" id="ARBA00022989"/>
    </source>
</evidence>
<keyword evidence="3 7" id="KW-0812">Transmembrane</keyword>
<dbReference type="RefSeq" id="XP_022456929.1">
    <property type="nucleotide sequence ID" value="XM_022605464.1"/>
</dbReference>
<organism evidence="10 11">
    <name type="scientific">Kuraishia capsulata CBS 1993</name>
    <dbReference type="NCBI Taxonomy" id="1382522"/>
    <lineage>
        <taxon>Eukaryota</taxon>
        <taxon>Fungi</taxon>
        <taxon>Dikarya</taxon>
        <taxon>Ascomycota</taxon>
        <taxon>Saccharomycotina</taxon>
        <taxon>Pichiomycetes</taxon>
        <taxon>Pichiales</taxon>
        <taxon>Pichiaceae</taxon>
        <taxon>Kuraishia</taxon>
    </lineage>
</organism>
<evidence type="ECO:0000256" key="2">
    <source>
        <dbReference type="ARBA" id="ARBA00010642"/>
    </source>
</evidence>
<dbReference type="GO" id="GO:0016020">
    <property type="term" value="C:membrane"/>
    <property type="evidence" value="ECO:0007669"/>
    <property type="project" value="UniProtKB-SubCell"/>
</dbReference>
<reference evidence="10" key="2">
    <citation type="submission" date="2014-02" db="EMBL/GenBank/DDBJ databases">
        <title>Complete DNA sequence of /Kuraishia capsulata/ illustrates novel genomic features among budding yeasts (/Saccharomycotina/).</title>
        <authorList>
            <person name="Morales L."/>
            <person name="Noel B."/>
            <person name="Porcel B."/>
            <person name="Marcet-Houben M."/>
            <person name="Hullo M-F."/>
            <person name="Sacerdot C."/>
            <person name="Tekaia F."/>
            <person name="Leh-Louis V."/>
            <person name="Despons L."/>
            <person name="Khanna V."/>
            <person name="Aury J-M."/>
            <person name="Barbe V."/>
            <person name="Couloux A."/>
            <person name="Labadie K."/>
            <person name="Pelletier E."/>
            <person name="Souciet J-L."/>
            <person name="Boekhout T."/>
            <person name="Gabaldon T."/>
            <person name="Wincker P."/>
            <person name="Dujon B."/>
        </authorList>
    </citation>
    <scope>NUCLEOTIDE SEQUENCE</scope>
    <source>
        <strain evidence="10">CBS 1993</strain>
    </source>
</reference>
<feature type="transmembrane region" description="Helical" evidence="7">
    <location>
        <begin position="561"/>
        <end position="591"/>
    </location>
</feature>
<dbReference type="GeneID" id="34518317"/>
<evidence type="ECO:0000313" key="11">
    <source>
        <dbReference type="Proteomes" id="UP000019384"/>
    </source>
</evidence>
<keyword evidence="6 7" id="KW-0472">Membrane</keyword>
<comment type="subcellular location">
    <subcellularLocation>
        <location evidence="1">Membrane</location>
        <topology evidence="1">Multi-pass membrane protein</topology>
    </subcellularLocation>
</comment>
<dbReference type="OrthoDB" id="5212126at2759"/>
<dbReference type="GO" id="GO:0009272">
    <property type="term" value="P:fungal-type cell wall biogenesis"/>
    <property type="evidence" value="ECO:0007669"/>
    <property type="project" value="TreeGrafter"/>
</dbReference>
<dbReference type="Proteomes" id="UP000019384">
    <property type="component" value="Unassembled WGS sequence"/>
</dbReference>
<dbReference type="Pfam" id="PF14558">
    <property type="entry name" value="TRP_N"/>
    <property type="match status" value="1"/>
</dbReference>
<dbReference type="EMBL" id="HG793125">
    <property type="protein sequence ID" value="CDK24914.1"/>
    <property type="molecule type" value="Genomic_DNA"/>
</dbReference>
<evidence type="ECO:0000259" key="9">
    <source>
        <dbReference type="SMART" id="SM01320"/>
    </source>
</evidence>
<comment type="similarity">
    <text evidence="2">Belongs to the transient receptor potential (TRP) ion channel family.</text>
</comment>
<dbReference type="HOGENOM" id="CLU_010226_0_1_1"/>
<dbReference type="Pfam" id="PF06011">
    <property type="entry name" value="TRP"/>
    <property type="match status" value="1"/>
</dbReference>
<keyword evidence="4 8" id="KW-0732">Signal</keyword>
<accession>W6MG11</accession>
<feature type="transmembrane region" description="Helical" evidence="7">
    <location>
        <begin position="501"/>
        <end position="523"/>
    </location>
</feature>
<dbReference type="InterPro" id="IPR010308">
    <property type="entry name" value="TRP_C"/>
</dbReference>
<feature type="transmembrane region" description="Helical" evidence="7">
    <location>
        <begin position="387"/>
        <end position="405"/>
    </location>
</feature>
<feature type="domain" description="ML-like" evidence="9">
    <location>
        <begin position="24"/>
        <end position="164"/>
    </location>
</feature>
<feature type="transmembrane region" description="Helical" evidence="7">
    <location>
        <begin position="331"/>
        <end position="353"/>
    </location>
</feature>
<dbReference type="PANTHER" id="PTHR31145">
    <property type="entry name" value="INTEGRAL MEMBRANE PROTEIN (AFU_ORTHOLOGUE AFUA_7G01610)"/>
    <property type="match status" value="1"/>
</dbReference>
<feature type="transmembrane region" description="Helical" evidence="7">
    <location>
        <begin position="475"/>
        <end position="495"/>
    </location>
</feature>
<dbReference type="GO" id="GO:0055085">
    <property type="term" value="P:transmembrane transport"/>
    <property type="evidence" value="ECO:0007669"/>
    <property type="project" value="TreeGrafter"/>
</dbReference>
<sequence length="712" mass="79357">MFSGNLMKFWLAFLALISCARAEKYIKASSLLTCMENSQFSASRFEAKYTPANHSITFDISGISTISDKVKAEVELIVYGITILTETINLCSLNYKTICPLTSGHIDVDSSYQISSSIVDQIPGIGFTVPDLDATVKVMVYSTTNNSQPLACIEAVLSNGRSVQTKYASWPIAAVSGFGLIISSFVSIMGHSSTAAHIASNAVSLFIYFQSLALISMMAVARVPPIAMSWAQNFQWTMGIIETGFMQNIFFWFVQATGGTSTSTIANKSALSISVQKLLRFSHLFKRDEDVESDTSLYTTNESDSDVGDKILVLRGIQRVAYLANIEISNLFLTGITFFLIIALFLLVILSFFKAFVELLIRTNAIPANKFHGYRKDWTTVIKGTLYRLYLIAFPQLVLLCLWECTRHDSAACVVVAIVIFVVAVLLLFQAAIRLLLIGWKSTKYYNNPAYLLFGDAKLLNRFGFLYVQYRADKYWWLSVSLCYALIKSLIVAVLQTQGKAQAVIIFVLELFYFISLCVFRPFMDKRTNVFNILIGLINLLNSVFYLFYSNIFKQPSAVSSIAAVVYFVLNAVFALVLLIFTIVTCVLALVRKNPDTRYQPMRDDRVSFLPHNDSEKKEPDFELAALGATAMRGHDRDSMLVDQAALGSSEDSSTHQLFAERQVSDVSSVAARPVEPSSAVLGDSYSRQAAPFEDSTTYDYNRGYGKDVRWI</sequence>
<evidence type="ECO:0000313" key="10">
    <source>
        <dbReference type="EMBL" id="CDK24914.1"/>
    </source>
</evidence>
<evidence type="ECO:0000256" key="6">
    <source>
        <dbReference type="ARBA" id="ARBA00023136"/>
    </source>
</evidence>
<name>W6MG11_9ASCO</name>
<evidence type="ECO:0000256" key="1">
    <source>
        <dbReference type="ARBA" id="ARBA00004141"/>
    </source>
</evidence>
<keyword evidence="11" id="KW-1185">Reference proteome</keyword>
<evidence type="ECO:0000256" key="7">
    <source>
        <dbReference type="SAM" id="Phobius"/>
    </source>
</evidence>